<evidence type="ECO:0000313" key="7">
    <source>
        <dbReference type="EMBL" id="OWM83229.1"/>
    </source>
</evidence>
<sequence>MQFPRQSFIAKLIGVLFLFPLLKDLIAKTKATVNLFPSPKFSLLGFYWWAKDYLERLEMMSYMVDPELNHFSYDYLKVICEVVKLCLGPDLTKQPSVNQVTSMLESGIDTSILAEL</sequence>
<dbReference type="PANTHER" id="PTHR46084">
    <property type="entry name" value="PROTEIN MALE DISCOVERER 2"/>
    <property type="match status" value="1"/>
</dbReference>
<dbReference type="AlphaFoldDB" id="A0A218XEW7"/>
<evidence type="ECO:0000313" key="8">
    <source>
        <dbReference type="Proteomes" id="UP000197138"/>
    </source>
</evidence>
<keyword evidence="1" id="KW-0812">Transmembrane</keyword>
<proteinExistence type="predicted"/>
<evidence type="ECO:0000256" key="1">
    <source>
        <dbReference type="ARBA" id="ARBA00022692"/>
    </source>
</evidence>
<dbReference type="EMBL" id="MTKT01001932">
    <property type="protein sequence ID" value="OWM83229.1"/>
    <property type="molecule type" value="Genomic_DNA"/>
</dbReference>
<keyword evidence="3" id="KW-1133">Transmembrane helix</keyword>
<dbReference type="GO" id="GO:0012505">
    <property type="term" value="C:endomembrane system"/>
    <property type="evidence" value="ECO:0007669"/>
    <property type="project" value="UniProtKB-SubCell"/>
</dbReference>
<keyword evidence="2 6" id="KW-0732">Signal</keyword>
<comment type="caution">
    <text evidence="7">The sequence shown here is derived from an EMBL/GenBank/DDBJ whole genome shotgun (WGS) entry which is preliminary data.</text>
</comment>
<reference evidence="8" key="1">
    <citation type="journal article" date="2017" name="Plant J.">
        <title>The pomegranate (Punica granatum L.) genome and the genomics of punicalagin biosynthesis.</title>
        <authorList>
            <person name="Qin G."/>
            <person name="Xu C."/>
            <person name="Ming R."/>
            <person name="Tang H."/>
            <person name="Guyot R."/>
            <person name="Kramer E.M."/>
            <person name="Hu Y."/>
            <person name="Yi X."/>
            <person name="Qi Y."/>
            <person name="Xu X."/>
            <person name="Gao Z."/>
            <person name="Pan H."/>
            <person name="Jian J."/>
            <person name="Tian Y."/>
            <person name="Yue Z."/>
            <person name="Xu Y."/>
        </authorList>
    </citation>
    <scope>NUCLEOTIDE SEQUENCE [LARGE SCALE GENOMIC DNA]</scope>
    <source>
        <strain evidence="8">cv. Dabenzi</strain>
    </source>
</reference>
<feature type="signal peptide" evidence="6">
    <location>
        <begin position="1"/>
        <end position="31"/>
    </location>
</feature>
<gene>
    <name evidence="7" type="ORF">CDL15_Pgr012710</name>
</gene>
<evidence type="ECO:0000256" key="5">
    <source>
        <dbReference type="ARBA" id="ARBA00046288"/>
    </source>
</evidence>
<dbReference type="PANTHER" id="PTHR46084:SF19">
    <property type="entry name" value="PROTEIN KINASE DOMAIN-CONTAINING PROTEIN"/>
    <property type="match status" value="1"/>
</dbReference>
<evidence type="ECO:0000256" key="6">
    <source>
        <dbReference type="SAM" id="SignalP"/>
    </source>
</evidence>
<dbReference type="Proteomes" id="UP000197138">
    <property type="component" value="Unassembled WGS sequence"/>
</dbReference>
<organism evidence="7 8">
    <name type="scientific">Punica granatum</name>
    <name type="common">Pomegranate</name>
    <dbReference type="NCBI Taxonomy" id="22663"/>
    <lineage>
        <taxon>Eukaryota</taxon>
        <taxon>Viridiplantae</taxon>
        <taxon>Streptophyta</taxon>
        <taxon>Embryophyta</taxon>
        <taxon>Tracheophyta</taxon>
        <taxon>Spermatophyta</taxon>
        <taxon>Magnoliopsida</taxon>
        <taxon>eudicotyledons</taxon>
        <taxon>Gunneridae</taxon>
        <taxon>Pentapetalae</taxon>
        <taxon>rosids</taxon>
        <taxon>malvids</taxon>
        <taxon>Myrtales</taxon>
        <taxon>Lythraceae</taxon>
        <taxon>Punica</taxon>
    </lineage>
</organism>
<evidence type="ECO:0000256" key="3">
    <source>
        <dbReference type="ARBA" id="ARBA00022989"/>
    </source>
</evidence>
<evidence type="ECO:0000256" key="4">
    <source>
        <dbReference type="ARBA" id="ARBA00023136"/>
    </source>
</evidence>
<comment type="subcellular location">
    <subcellularLocation>
        <location evidence="5">Endomembrane system</location>
        <topology evidence="5">Single-pass type I membrane protein</topology>
    </subcellularLocation>
</comment>
<evidence type="ECO:0000256" key="2">
    <source>
        <dbReference type="ARBA" id="ARBA00022729"/>
    </source>
</evidence>
<keyword evidence="4" id="KW-0472">Membrane</keyword>
<accession>A0A218XEW7</accession>
<name>A0A218XEW7_PUNGR</name>
<protein>
    <submittedName>
        <fullName evidence="7">Uncharacterized protein</fullName>
    </submittedName>
</protein>
<feature type="chain" id="PRO_5012871962" evidence="6">
    <location>
        <begin position="32"/>
        <end position="116"/>
    </location>
</feature>